<protein>
    <submittedName>
        <fullName evidence="1">Uncharacterized protein</fullName>
    </submittedName>
</protein>
<dbReference type="AlphaFoldDB" id="E0UN68"/>
<proteinExistence type="predicted"/>
<dbReference type="RefSeq" id="WP_013325525.1">
    <property type="nucleotide sequence ID" value="NC_014502.1"/>
</dbReference>
<dbReference type="OrthoDB" id="282152at2"/>
<dbReference type="KEGG" id="cyj:Cyan7822_6720"/>
<keyword evidence="1" id="KW-0614">Plasmid</keyword>
<gene>
    <name evidence="1" type="ordered locus">Cyan7822_6720</name>
</gene>
<keyword evidence="2" id="KW-1185">Reference proteome</keyword>
<dbReference type="Proteomes" id="UP000008206">
    <property type="component" value="Plasmid Cy782203"/>
</dbReference>
<accession>E0UN68</accession>
<dbReference type="HOGENOM" id="CLU_2600210_0_0_3"/>
<name>E0UN68_GLOV7</name>
<reference evidence="2" key="1">
    <citation type="journal article" date="2011" name="MBio">
        <title>Novel metabolic attributes of the genus Cyanothece, comprising a group of unicellular nitrogen-fixing Cyanobacteria.</title>
        <authorList>
            <person name="Bandyopadhyay A."/>
            <person name="Elvitigala T."/>
            <person name="Welsh E."/>
            <person name="Stockel J."/>
            <person name="Liberton M."/>
            <person name="Min H."/>
            <person name="Sherman L.A."/>
            <person name="Pakrasi H.B."/>
        </authorList>
    </citation>
    <scope>NUCLEOTIDE SEQUENCE [LARGE SCALE GENOMIC DNA]</scope>
    <source>
        <strain evidence="2">PCC 7822</strain>
        <plasmid evidence="2">Cy782203</plasmid>
    </source>
</reference>
<evidence type="ECO:0000313" key="2">
    <source>
        <dbReference type="Proteomes" id="UP000008206"/>
    </source>
</evidence>
<geneLocation type="plasmid" evidence="1 2">
    <name>Cy782203</name>
</geneLocation>
<sequence>MDGYIEKLNEEERFSFTWEGSDEMDEASGSGWIKLAVPNEIEGVIKLSVRRSIWLQSQKSLKTNQSSKVSRFPCHALCL</sequence>
<dbReference type="EMBL" id="CP002201">
    <property type="protein sequence ID" value="ADN18398.1"/>
    <property type="molecule type" value="Genomic_DNA"/>
</dbReference>
<organism evidence="1 2">
    <name type="scientific">Gloeothece verrucosa (strain PCC 7822)</name>
    <name type="common">Cyanothece sp. (strain PCC 7822)</name>
    <dbReference type="NCBI Taxonomy" id="497965"/>
    <lineage>
        <taxon>Bacteria</taxon>
        <taxon>Bacillati</taxon>
        <taxon>Cyanobacteriota</taxon>
        <taxon>Cyanophyceae</taxon>
        <taxon>Oscillatoriophycideae</taxon>
        <taxon>Chroococcales</taxon>
        <taxon>Aphanothecaceae</taxon>
        <taxon>Gloeothece</taxon>
        <taxon>Gloeothece verrucosa</taxon>
    </lineage>
</organism>
<evidence type="ECO:0000313" key="1">
    <source>
        <dbReference type="EMBL" id="ADN18398.1"/>
    </source>
</evidence>